<reference evidence="3" key="1">
    <citation type="submission" date="2021-02" db="EMBL/GenBank/DDBJ databases">
        <authorList>
            <person name="Nowell W R."/>
        </authorList>
    </citation>
    <scope>NUCLEOTIDE SEQUENCE</scope>
</reference>
<keyword evidence="1" id="KW-0175">Coiled coil</keyword>
<gene>
    <name evidence="2" type="ORF">EDS130_LOCUS4986</name>
    <name evidence="3" type="ORF">XAT740_LOCUS3971</name>
</gene>
<feature type="coiled-coil region" evidence="1">
    <location>
        <begin position="153"/>
        <end position="180"/>
    </location>
</feature>
<dbReference type="AlphaFoldDB" id="A0A813U3Q8"/>
<evidence type="ECO:0000313" key="2">
    <source>
        <dbReference type="EMBL" id="CAF0803699.1"/>
    </source>
</evidence>
<accession>A0A813U3Q8</accession>
<dbReference type="Proteomes" id="UP000663852">
    <property type="component" value="Unassembled WGS sequence"/>
</dbReference>
<protein>
    <submittedName>
        <fullName evidence="3">Uncharacterized protein</fullName>
    </submittedName>
</protein>
<evidence type="ECO:0000256" key="1">
    <source>
        <dbReference type="SAM" id="Coils"/>
    </source>
</evidence>
<dbReference type="Proteomes" id="UP000663828">
    <property type="component" value="Unassembled WGS sequence"/>
</dbReference>
<organism evidence="3 4">
    <name type="scientific">Adineta ricciae</name>
    <name type="common">Rotifer</name>
    <dbReference type="NCBI Taxonomy" id="249248"/>
    <lineage>
        <taxon>Eukaryota</taxon>
        <taxon>Metazoa</taxon>
        <taxon>Spiralia</taxon>
        <taxon>Gnathifera</taxon>
        <taxon>Rotifera</taxon>
        <taxon>Eurotatoria</taxon>
        <taxon>Bdelloidea</taxon>
        <taxon>Adinetida</taxon>
        <taxon>Adinetidae</taxon>
        <taxon>Adineta</taxon>
    </lineage>
</organism>
<dbReference type="EMBL" id="CAJNOR010000157">
    <property type="protein sequence ID" value="CAF0821232.1"/>
    <property type="molecule type" value="Genomic_DNA"/>
</dbReference>
<dbReference type="OrthoDB" id="9994393at2759"/>
<dbReference type="EMBL" id="CAJNOJ010000013">
    <property type="protein sequence ID" value="CAF0803699.1"/>
    <property type="molecule type" value="Genomic_DNA"/>
</dbReference>
<name>A0A813U3Q8_ADIRI</name>
<comment type="caution">
    <text evidence="3">The sequence shown here is derived from an EMBL/GenBank/DDBJ whole genome shotgun (WGS) entry which is preliminary data.</text>
</comment>
<keyword evidence="4" id="KW-1185">Reference proteome</keyword>
<evidence type="ECO:0000313" key="3">
    <source>
        <dbReference type="EMBL" id="CAF0821232.1"/>
    </source>
</evidence>
<proteinExistence type="predicted"/>
<evidence type="ECO:0000313" key="4">
    <source>
        <dbReference type="Proteomes" id="UP000663828"/>
    </source>
</evidence>
<sequence>MDMNHRLHNVEQSSTVYVHQAEKFHAEATHLSSLLEKSFLEAEQFINNRMQILASQNLDASQQLENEQALLAATRSKLDTTLTKLTQCHQEAIRLQSNTDARLRLMINTAKGRLEQVERLRTKMIRYENSLEIASPISEDTEIILSKSEHSTTRKFQDELQRVTDQLKKLLDLSKETRNETQILHGQYDTDVNRQIAALMRHDKTEREQLSILIEHKQSLIREIDWIREQKKIIDNFITKMAPTLDQCLCDGPISHNMSHSLR</sequence>